<dbReference type="Pfam" id="PF17765">
    <property type="entry name" value="MLTR_LBD"/>
    <property type="match status" value="1"/>
</dbReference>
<dbReference type="SUPFAM" id="SSF47413">
    <property type="entry name" value="lambda repressor-like DNA-binding domains"/>
    <property type="match status" value="1"/>
</dbReference>
<feature type="domain" description="HTH cro/C1-type" evidence="1">
    <location>
        <begin position="5"/>
        <end position="81"/>
    </location>
</feature>
<organism evidence="2 3">
    <name type="scientific">Actinoplanes sichuanensis</name>
    <dbReference type="NCBI Taxonomy" id="512349"/>
    <lineage>
        <taxon>Bacteria</taxon>
        <taxon>Bacillati</taxon>
        <taxon>Actinomycetota</taxon>
        <taxon>Actinomycetes</taxon>
        <taxon>Micromonosporales</taxon>
        <taxon>Micromonosporaceae</taxon>
        <taxon>Actinoplanes</taxon>
    </lineage>
</organism>
<comment type="caution">
    <text evidence="2">The sequence shown here is derived from an EMBL/GenBank/DDBJ whole genome shotgun (WGS) entry which is preliminary data.</text>
</comment>
<evidence type="ECO:0000313" key="3">
    <source>
        <dbReference type="Proteomes" id="UP001597183"/>
    </source>
</evidence>
<dbReference type="Proteomes" id="UP001597183">
    <property type="component" value="Unassembled WGS sequence"/>
</dbReference>
<dbReference type="Gene3D" id="1.10.260.40">
    <property type="entry name" value="lambda repressor-like DNA-binding domains"/>
    <property type="match status" value="1"/>
</dbReference>
<dbReference type="Pfam" id="PF13560">
    <property type="entry name" value="HTH_31"/>
    <property type="match status" value="1"/>
</dbReference>
<sequence>MDRARLAAYLRTRRETVQPEDVGLPRGGRRRTRGLRREEVAVLSDMSVDYYTRLEQPRGPHPSEQMIDAVARGLRLSMEEHDHLRTLAGYATPRRSADSGHVNPGMRRIFDGVGETAAQVVTALGETLLQTPLSVALIGDESVHTGWARSLHYRWFTDPAARQLHPDEDRDAQSRLVVADLLRSYTRDGVESRTATLVGLLLTASPEFARLWRDQPVAGPYCGPVRLRHPRVGPLELHCQRLIDPDQAQQLVMYTAAPGTAADERLRLLAVLGAVDLPGQPVQEGRPG</sequence>
<proteinExistence type="predicted"/>
<dbReference type="InterPro" id="IPR010982">
    <property type="entry name" value="Lambda_DNA-bd_dom_sf"/>
</dbReference>
<keyword evidence="3" id="KW-1185">Reference proteome</keyword>
<protein>
    <submittedName>
        <fullName evidence="2">Helix-turn-helix transcriptional regulator</fullName>
    </submittedName>
</protein>
<evidence type="ECO:0000259" key="1">
    <source>
        <dbReference type="SMART" id="SM00530"/>
    </source>
</evidence>
<dbReference type="InterPro" id="IPR001387">
    <property type="entry name" value="Cro/C1-type_HTH"/>
</dbReference>
<evidence type="ECO:0000313" key="2">
    <source>
        <dbReference type="EMBL" id="MFD1366996.1"/>
    </source>
</evidence>
<dbReference type="RefSeq" id="WP_317787744.1">
    <property type="nucleotide sequence ID" value="NZ_AP028461.1"/>
</dbReference>
<dbReference type="PANTHER" id="PTHR35010">
    <property type="entry name" value="BLL4672 PROTEIN-RELATED"/>
    <property type="match status" value="1"/>
</dbReference>
<dbReference type="PANTHER" id="PTHR35010:SF2">
    <property type="entry name" value="BLL4672 PROTEIN"/>
    <property type="match status" value="1"/>
</dbReference>
<reference evidence="3" key="1">
    <citation type="journal article" date="2019" name="Int. J. Syst. Evol. Microbiol.">
        <title>The Global Catalogue of Microorganisms (GCM) 10K type strain sequencing project: providing services to taxonomists for standard genome sequencing and annotation.</title>
        <authorList>
            <consortium name="The Broad Institute Genomics Platform"/>
            <consortium name="The Broad Institute Genome Sequencing Center for Infectious Disease"/>
            <person name="Wu L."/>
            <person name="Ma J."/>
        </authorList>
    </citation>
    <scope>NUCLEOTIDE SEQUENCE [LARGE SCALE GENOMIC DNA]</scope>
    <source>
        <strain evidence="3">CCM 7526</strain>
    </source>
</reference>
<accession>A0ABW4A9M8</accession>
<dbReference type="Gene3D" id="3.30.450.180">
    <property type="match status" value="1"/>
</dbReference>
<dbReference type="InterPro" id="IPR041413">
    <property type="entry name" value="MLTR_LBD"/>
</dbReference>
<dbReference type="SMART" id="SM00530">
    <property type="entry name" value="HTH_XRE"/>
    <property type="match status" value="1"/>
</dbReference>
<name>A0ABW4A9M8_9ACTN</name>
<dbReference type="EMBL" id="JBHTMK010000019">
    <property type="protein sequence ID" value="MFD1366996.1"/>
    <property type="molecule type" value="Genomic_DNA"/>
</dbReference>
<gene>
    <name evidence="2" type="ORF">ACFQ5G_16710</name>
</gene>